<proteinExistence type="predicted"/>
<dbReference type="SUPFAM" id="SSF52540">
    <property type="entry name" value="P-loop containing nucleoside triphosphate hydrolases"/>
    <property type="match status" value="1"/>
</dbReference>
<dbReference type="InterPro" id="IPR017871">
    <property type="entry name" value="ABC_transporter-like_CS"/>
</dbReference>
<reference evidence="5 6" key="1">
    <citation type="submission" date="2016-10" db="EMBL/GenBank/DDBJ databases">
        <authorList>
            <person name="de Groot N.N."/>
        </authorList>
    </citation>
    <scope>NUCLEOTIDE SEQUENCE [LARGE SCALE GENOMIC DNA]</scope>
    <source>
        <strain evidence="5">MBHS1</strain>
    </source>
</reference>
<keyword evidence="2" id="KW-0547">Nucleotide-binding</keyword>
<dbReference type="PANTHER" id="PTHR43023">
    <property type="entry name" value="PROTEIN TRIGALACTOSYLDIACYLGLYCEROL 3, CHLOROPLASTIC"/>
    <property type="match status" value="1"/>
</dbReference>
<dbReference type="Gene3D" id="3.40.50.300">
    <property type="entry name" value="P-loop containing nucleotide triphosphate hydrolases"/>
    <property type="match status" value="1"/>
</dbReference>
<feature type="domain" description="ABC transporter" evidence="4">
    <location>
        <begin position="7"/>
        <end position="244"/>
    </location>
</feature>
<dbReference type="AlphaFoldDB" id="A0A1H6FEI1"/>
<name>A0A1H6FEI1_9GAMM</name>
<dbReference type="RefSeq" id="WP_103922031.1">
    <property type="nucleotide sequence ID" value="NZ_FMSV02000550.1"/>
</dbReference>
<dbReference type="GO" id="GO:0005524">
    <property type="term" value="F:ATP binding"/>
    <property type="evidence" value="ECO:0007669"/>
    <property type="project" value="UniProtKB-KW"/>
</dbReference>
<organism evidence="5 6">
    <name type="scientific">Candidatus Venteria ishoeyi</name>
    <dbReference type="NCBI Taxonomy" id="1899563"/>
    <lineage>
        <taxon>Bacteria</taxon>
        <taxon>Pseudomonadati</taxon>
        <taxon>Pseudomonadota</taxon>
        <taxon>Gammaproteobacteria</taxon>
        <taxon>Thiotrichales</taxon>
        <taxon>Thiotrichaceae</taxon>
        <taxon>Venteria</taxon>
    </lineage>
</organism>
<evidence type="ECO:0000259" key="4">
    <source>
        <dbReference type="PROSITE" id="PS50893"/>
    </source>
</evidence>
<gene>
    <name evidence="5" type="primary">mlaF</name>
    <name evidence="5" type="ORF">MBHS_04380</name>
</gene>
<keyword evidence="3 5" id="KW-0067">ATP-binding</keyword>
<evidence type="ECO:0000256" key="3">
    <source>
        <dbReference type="ARBA" id="ARBA00022840"/>
    </source>
</evidence>
<keyword evidence="6" id="KW-1185">Reference proteome</keyword>
<sequence>MTYETVISLRNIKTHFGEHCVHQNLNLDIHRSEVLALIGGSGTGKTTLLREMILLEYPQQGSIRVFDREILGMAEHQVRWLRERCGVMFQNGALFSSLTVLENVMIPLHEHSQLSEKTMREIAMLKIRLAGLERTAAYKYPAQLSGGMIKRAALARALALDPEILFLDEPSAGLDPIGAGALDQLILEIKRLLGLTIVLVTHDLDSLWTVTDRVAVLAEKKVVAVDSMQVLSGSQHPWIRQYLHGIRGIRFNEG</sequence>
<dbReference type="Pfam" id="PF00005">
    <property type="entry name" value="ABC_tran"/>
    <property type="match status" value="1"/>
</dbReference>
<evidence type="ECO:0000313" key="6">
    <source>
        <dbReference type="Proteomes" id="UP000236724"/>
    </source>
</evidence>
<dbReference type="InterPro" id="IPR003439">
    <property type="entry name" value="ABC_transporter-like_ATP-bd"/>
</dbReference>
<dbReference type="PROSITE" id="PS00211">
    <property type="entry name" value="ABC_TRANSPORTER_1"/>
    <property type="match status" value="1"/>
</dbReference>
<keyword evidence="1" id="KW-0813">Transport</keyword>
<dbReference type="PANTHER" id="PTHR43023:SF3">
    <property type="entry name" value="PROTEIN TRIGALACTOSYLDIACYLGLYCEROL 3, CHLOROPLASTIC"/>
    <property type="match status" value="1"/>
</dbReference>
<dbReference type="SMART" id="SM00382">
    <property type="entry name" value="AAA"/>
    <property type="match status" value="1"/>
</dbReference>
<protein>
    <submittedName>
        <fullName evidence="5">Putative phospholipid import ATP-binding protein MlaF</fullName>
        <ecNumber evidence="5">3.6.3.-</ecNumber>
    </submittedName>
</protein>
<dbReference type="PROSITE" id="PS50893">
    <property type="entry name" value="ABC_TRANSPORTER_2"/>
    <property type="match status" value="1"/>
</dbReference>
<dbReference type="EC" id="3.6.3.-" evidence="5"/>
<dbReference type="GO" id="GO:0016887">
    <property type="term" value="F:ATP hydrolysis activity"/>
    <property type="evidence" value="ECO:0007669"/>
    <property type="project" value="InterPro"/>
</dbReference>
<dbReference type="InterPro" id="IPR027417">
    <property type="entry name" value="P-loop_NTPase"/>
</dbReference>
<dbReference type="Proteomes" id="UP000236724">
    <property type="component" value="Unassembled WGS sequence"/>
</dbReference>
<accession>A0A1H6FEI1</accession>
<evidence type="ECO:0000256" key="1">
    <source>
        <dbReference type="ARBA" id="ARBA00022448"/>
    </source>
</evidence>
<evidence type="ECO:0000256" key="2">
    <source>
        <dbReference type="ARBA" id="ARBA00022741"/>
    </source>
</evidence>
<dbReference type="OrthoDB" id="9802264at2"/>
<evidence type="ECO:0000313" key="5">
    <source>
        <dbReference type="EMBL" id="SEH08488.1"/>
    </source>
</evidence>
<dbReference type="InterPro" id="IPR003593">
    <property type="entry name" value="AAA+_ATPase"/>
</dbReference>
<dbReference type="EMBL" id="FMSV02000550">
    <property type="protein sequence ID" value="SEH08488.1"/>
    <property type="molecule type" value="Genomic_DNA"/>
</dbReference>
<keyword evidence="5" id="KW-0378">Hydrolase</keyword>